<name>A0A6A6SEX6_9PLEO</name>
<organism evidence="2 3">
    <name type="scientific">Massarina eburnea CBS 473.64</name>
    <dbReference type="NCBI Taxonomy" id="1395130"/>
    <lineage>
        <taxon>Eukaryota</taxon>
        <taxon>Fungi</taxon>
        <taxon>Dikarya</taxon>
        <taxon>Ascomycota</taxon>
        <taxon>Pezizomycotina</taxon>
        <taxon>Dothideomycetes</taxon>
        <taxon>Pleosporomycetidae</taxon>
        <taxon>Pleosporales</taxon>
        <taxon>Massarineae</taxon>
        <taxon>Massarinaceae</taxon>
        <taxon>Massarina</taxon>
    </lineage>
</organism>
<dbReference type="EMBL" id="MU006776">
    <property type="protein sequence ID" value="KAF2646329.1"/>
    <property type="molecule type" value="Genomic_DNA"/>
</dbReference>
<keyword evidence="3" id="KW-1185">Reference proteome</keyword>
<keyword evidence="1" id="KW-0732">Signal</keyword>
<protein>
    <recommendedName>
        <fullName evidence="4">Apple domain-containing protein</fullName>
    </recommendedName>
</protein>
<gene>
    <name evidence="2" type="ORF">P280DRAFT_8096</name>
</gene>
<feature type="signal peptide" evidence="1">
    <location>
        <begin position="1"/>
        <end position="15"/>
    </location>
</feature>
<dbReference type="PANTHER" id="PTHR36578:SF2">
    <property type="entry name" value="PA14 DOMAIN-CONTAINING PROTEIN"/>
    <property type="match status" value="1"/>
</dbReference>
<evidence type="ECO:0000313" key="2">
    <source>
        <dbReference type="EMBL" id="KAF2646329.1"/>
    </source>
</evidence>
<reference evidence="2" key="1">
    <citation type="journal article" date="2020" name="Stud. Mycol.">
        <title>101 Dothideomycetes genomes: a test case for predicting lifestyles and emergence of pathogens.</title>
        <authorList>
            <person name="Haridas S."/>
            <person name="Albert R."/>
            <person name="Binder M."/>
            <person name="Bloem J."/>
            <person name="Labutti K."/>
            <person name="Salamov A."/>
            <person name="Andreopoulos B."/>
            <person name="Baker S."/>
            <person name="Barry K."/>
            <person name="Bills G."/>
            <person name="Bluhm B."/>
            <person name="Cannon C."/>
            <person name="Castanera R."/>
            <person name="Culley D."/>
            <person name="Daum C."/>
            <person name="Ezra D."/>
            <person name="Gonzalez J."/>
            <person name="Henrissat B."/>
            <person name="Kuo A."/>
            <person name="Liang C."/>
            <person name="Lipzen A."/>
            <person name="Lutzoni F."/>
            <person name="Magnuson J."/>
            <person name="Mondo S."/>
            <person name="Nolan M."/>
            <person name="Ohm R."/>
            <person name="Pangilinan J."/>
            <person name="Park H.-J."/>
            <person name="Ramirez L."/>
            <person name="Alfaro M."/>
            <person name="Sun H."/>
            <person name="Tritt A."/>
            <person name="Yoshinaga Y."/>
            <person name="Zwiers L.-H."/>
            <person name="Turgeon B."/>
            <person name="Goodwin S."/>
            <person name="Spatafora J."/>
            <person name="Crous P."/>
            <person name="Grigoriev I."/>
        </authorList>
    </citation>
    <scope>NUCLEOTIDE SEQUENCE</scope>
    <source>
        <strain evidence="2">CBS 473.64</strain>
    </source>
</reference>
<dbReference type="OrthoDB" id="271448at2759"/>
<proteinExistence type="predicted"/>
<evidence type="ECO:0008006" key="4">
    <source>
        <dbReference type="Google" id="ProtNLM"/>
    </source>
</evidence>
<evidence type="ECO:0000256" key="1">
    <source>
        <dbReference type="SAM" id="SignalP"/>
    </source>
</evidence>
<sequence>MVVLGLLAFASSASALVWQHSYSNGSWTSPPHPGPTSPPLTYCPGEPLPRGSGPVPSPDTPDAFLSFPAFSEAATSAPEVSGYTKSFTDLKAANQAQNYLGYTLLDKYDVQSCATACQSKDGCWSFNIYFERSPLVSPNEHCKNPASSTLIKCVFWSAAINAWNAKNDGQYRDDFHVVIAGSNGYNHNYNEKRGWPQIGGYNPTWYGNASINAPHTCQDEDTYLGYKLYNDQQRYDPRRCAVACSSQNHYNQGNPPNDGSEVKICHFVVSYVERKNGVSQGQYCAMYTKAWPAKYAVNTGQWRGPDLITISNSIGFANTTEGSDACLPDY</sequence>
<dbReference type="Proteomes" id="UP000799753">
    <property type="component" value="Unassembled WGS sequence"/>
</dbReference>
<accession>A0A6A6SEX6</accession>
<dbReference type="AlphaFoldDB" id="A0A6A6SEX6"/>
<dbReference type="PANTHER" id="PTHR36578">
    <property type="entry name" value="CHROMOSOME 15, WHOLE GENOME SHOTGUN SEQUENCE"/>
    <property type="match status" value="1"/>
</dbReference>
<evidence type="ECO:0000313" key="3">
    <source>
        <dbReference type="Proteomes" id="UP000799753"/>
    </source>
</evidence>
<feature type="chain" id="PRO_5025602286" description="Apple domain-containing protein" evidence="1">
    <location>
        <begin position="16"/>
        <end position="330"/>
    </location>
</feature>